<name>W4JVE2_HETIT</name>
<keyword evidence="3" id="KW-1185">Reference proteome</keyword>
<dbReference type="SUPFAM" id="SSF49870">
    <property type="entry name" value="Osmotin, thaumatin-like protein"/>
    <property type="match status" value="1"/>
</dbReference>
<organism evidence="2 3">
    <name type="scientific">Heterobasidion irregulare (strain TC 32-1)</name>
    <dbReference type="NCBI Taxonomy" id="747525"/>
    <lineage>
        <taxon>Eukaryota</taxon>
        <taxon>Fungi</taxon>
        <taxon>Dikarya</taxon>
        <taxon>Basidiomycota</taxon>
        <taxon>Agaricomycotina</taxon>
        <taxon>Agaricomycetes</taxon>
        <taxon>Russulales</taxon>
        <taxon>Bondarzewiaceae</taxon>
        <taxon>Heterobasidion</taxon>
        <taxon>Heterobasidion annosum species complex</taxon>
    </lineage>
</organism>
<dbReference type="InParanoid" id="W4JVE2"/>
<dbReference type="GeneID" id="20676548"/>
<evidence type="ECO:0000313" key="2">
    <source>
        <dbReference type="EMBL" id="ETW77449.1"/>
    </source>
</evidence>
<feature type="chain" id="PRO_5004843854" evidence="1">
    <location>
        <begin position="21"/>
        <end position="75"/>
    </location>
</feature>
<dbReference type="Proteomes" id="UP000030671">
    <property type="component" value="Unassembled WGS sequence"/>
</dbReference>
<dbReference type="InterPro" id="IPR037176">
    <property type="entry name" value="Osmotin/thaumatin-like_sf"/>
</dbReference>
<keyword evidence="1" id="KW-0732">Signal</keyword>
<reference evidence="2 3" key="1">
    <citation type="journal article" date="2012" name="New Phytol.">
        <title>Insight into trade-off between wood decay and parasitism from the genome of a fungal forest pathogen.</title>
        <authorList>
            <person name="Olson A."/>
            <person name="Aerts A."/>
            <person name="Asiegbu F."/>
            <person name="Belbahri L."/>
            <person name="Bouzid O."/>
            <person name="Broberg A."/>
            <person name="Canback B."/>
            <person name="Coutinho P.M."/>
            <person name="Cullen D."/>
            <person name="Dalman K."/>
            <person name="Deflorio G."/>
            <person name="van Diepen L.T."/>
            <person name="Dunand C."/>
            <person name="Duplessis S."/>
            <person name="Durling M."/>
            <person name="Gonthier P."/>
            <person name="Grimwood J."/>
            <person name="Fossdal C.G."/>
            <person name="Hansson D."/>
            <person name="Henrissat B."/>
            <person name="Hietala A."/>
            <person name="Himmelstrand K."/>
            <person name="Hoffmeister D."/>
            <person name="Hogberg N."/>
            <person name="James T.Y."/>
            <person name="Karlsson M."/>
            <person name="Kohler A."/>
            <person name="Kues U."/>
            <person name="Lee Y.H."/>
            <person name="Lin Y.C."/>
            <person name="Lind M."/>
            <person name="Lindquist E."/>
            <person name="Lombard V."/>
            <person name="Lucas S."/>
            <person name="Lunden K."/>
            <person name="Morin E."/>
            <person name="Murat C."/>
            <person name="Park J."/>
            <person name="Raffaello T."/>
            <person name="Rouze P."/>
            <person name="Salamov A."/>
            <person name="Schmutz J."/>
            <person name="Solheim H."/>
            <person name="Stahlberg J."/>
            <person name="Velez H."/>
            <person name="de Vries R.P."/>
            <person name="Wiebenga A."/>
            <person name="Woodward S."/>
            <person name="Yakovlev I."/>
            <person name="Garbelotto M."/>
            <person name="Martin F."/>
            <person name="Grigoriev I.V."/>
            <person name="Stenlid J."/>
        </authorList>
    </citation>
    <scope>NUCLEOTIDE SEQUENCE [LARGE SCALE GENOMIC DNA]</scope>
    <source>
        <strain evidence="2 3">TC 32-1</strain>
    </source>
</reference>
<proteinExistence type="predicted"/>
<sequence length="75" mass="8043">MKLISAFTLGALAYSSSALARTMTVYNACPFTIWPAMFTDLNAGGAVPNHATGWEAASFSKVTFNIPDNWKAGRI</sequence>
<dbReference type="Gene3D" id="2.60.110.10">
    <property type="entry name" value="Thaumatin"/>
    <property type="match status" value="1"/>
</dbReference>
<dbReference type="OrthoDB" id="3018789at2759"/>
<accession>W4JVE2</accession>
<protein>
    <submittedName>
        <fullName evidence="2">Uncharacterized protein</fullName>
    </submittedName>
</protein>
<evidence type="ECO:0000313" key="3">
    <source>
        <dbReference type="Proteomes" id="UP000030671"/>
    </source>
</evidence>
<dbReference type="EMBL" id="KI925463">
    <property type="protein sequence ID" value="ETW77449.1"/>
    <property type="molecule type" value="Genomic_DNA"/>
</dbReference>
<evidence type="ECO:0000256" key="1">
    <source>
        <dbReference type="SAM" id="SignalP"/>
    </source>
</evidence>
<dbReference type="InterPro" id="IPR001938">
    <property type="entry name" value="Thaumatin"/>
</dbReference>
<dbReference type="Pfam" id="PF00314">
    <property type="entry name" value="Thaumatin"/>
    <property type="match status" value="1"/>
</dbReference>
<dbReference type="RefSeq" id="XP_009550952.1">
    <property type="nucleotide sequence ID" value="XM_009552657.1"/>
</dbReference>
<dbReference type="HOGENOM" id="CLU_2671366_0_0_1"/>
<dbReference type="STRING" id="747525.W4JVE2"/>
<dbReference type="AlphaFoldDB" id="W4JVE2"/>
<feature type="signal peptide" evidence="1">
    <location>
        <begin position="1"/>
        <end position="20"/>
    </location>
</feature>
<gene>
    <name evidence="2" type="ORF">HETIRDRAFT_454740</name>
</gene>
<dbReference type="KEGG" id="hir:HETIRDRAFT_454740"/>